<evidence type="ECO:0000259" key="2">
    <source>
        <dbReference type="PROSITE" id="PS51186"/>
    </source>
</evidence>
<evidence type="ECO:0000256" key="1">
    <source>
        <dbReference type="SAM" id="MobiDB-lite"/>
    </source>
</evidence>
<feature type="region of interest" description="Disordered" evidence="1">
    <location>
        <begin position="1"/>
        <end position="31"/>
    </location>
</feature>
<dbReference type="SUPFAM" id="SSF55729">
    <property type="entry name" value="Acyl-CoA N-acyltransferases (Nat)"/>
    <property type="match status" value="1"/>
</dbReference>
<protein>
    <submittedName>
        <fullName evidence="3">Acetyltransferase (GNAT) family protein</fullName>
    </submittedName>
</protein>
<dbReference type="STRING" id="1271860.SAMN05216174_106195"/>
<dbReference type="Gene3D" id="3.40.630.30">
    <property type="match status" value="1"/>
</dbReference>
<dbReference type="PROSITE" id="PS51186">
    <property type="entry name" value="GNAT"/>
    <property type="match status" value="1"/>
</dbReference>
<feature type="domain" description="N-acetyltransferase" evidence="2">
    <location>
        <begin position="132"/>
        <end position="266"/>
    </location>
</feature>
<dbReference type="Proteomes" id="UP000199501">
    <property type="component" value="Unassembled WGS sequence"/>
</dbReference>
<dbReference type="AlphaFoldDB" id="A0A1G6R911"/>
<dbReference type="InterPro" id="IPR016181">
    <property type="entry name" value="Acyl_CoA_acyltransferase"/>
</dbReference>
<dbReference type="Pfam" id="PF24553">
    <property type="entry name" value="Rv0428c_C"/>
    <property type="match status" value="1"/>
</dbReference>
<dbReference type="GO" id="GO:0016747">
    <property type="term" value="F:acyltransferase activity, transferring groups other than amino-acyl groups"/>
    <property type="evidence" value="ECO:0007669"/>
    <property type="project" value="InterPro"/>
</dbReference>
<accession>A0A1G6R911</accession>
<keyword evidence="4" id="KW-1185">Reference proteome</keyword>
<reference evidence="4" key="1">
    <citation type="submission" date="2016-10" db="EMBL/GenBank/DDBJ databases">
        <authorList>
            <person name="Varghese N."/>
            <person name="Submissions S."/>
        </authorList>
    </citation>
    <scope>NUCLEOTIDE SEQUENCE [LARGE SCALE GENOMIC DNA]</scope>
    <source>
        <strain evidence="4">IBRC-M 10403</strain>
    </source>
</reference>
<organism evidence="3 4">
    <name type="scientific">Actinokineospora iranica</name>
    <dbReference type="NCBI Taxonomy" id="1271860"/>
    <lineage>
        <taxon>Bacteria</taxon>
        <taxon>Bacillati</taxon>
        <taxon>Actinomycetota</taxon>
        <taxon>Actinomycetes</taxon>
        <taxon>Pseudonocardiales</taxon>
        <taxon>Pseudonocardiaceae</taxon>
        <taxon>Actinokineospora</taxon>
    </lineage>
</organism>
<keyword evidence="3" id="KW-0808">Transferase</keyword>
<evidence type="ECO:0000313" key="3">
    <source>
        <dbReference type="EMBL" id="SDD00575.1"/>
    </source>
</evidence>
<proteinExistence type="predicted"/>
<dbReference type="InterPro" id="IPR056935">
    <property type="entry name" value="Rv0428c-like_C"/>
</dbReference>
<dbReference type="CDD" id="cd04301">
    <property type="entry name" value="NAT_SF"/>
    <property type="match status" value="1"/>
</dbReference>
<sequence>MRDHSTVSLAPDAGTHPVPPSSHGGQHTSGVDSIDELETVCADAWPPLVETRLGDWRLRAAGGYTGRANSALICGSPGVRTPVALDTVVEFASRHGIRPYAQVVTGSRWEAEFAAAGWAVNLAHPKGAESAVLTSPLVVAGPGAEVFSSLPAEWPAAGELTAAQRHVLTSGPKVGFATVRGAGRVVGVARGCVVGEWLHISVLEVEPEWRGRGLGRFLLAGLDVWGAEAGAVRRVLQVSVDNVGALGLYAGLGYRRSHCYRYWGAS</sequence>
<dbReference type="InterPro" id="IPR000182">
    <property type="entry name" value="GNAT_dom"/>
</dbReference>
<name>A0A1G6R911_9PSEU</name>
<gene>
    <name evidence="3" type="ORF">SAMN05216174_106195</name>
</gene>
<dbReference type="EMBL" id="FMZZ01000006">
    <property type="protein sequence ID" value="SDD00575.1"/>
    <property type="molecule type" value="Genomic_DNA"/>
</dbReference>
<evidence type="ECO:0000313" key="4">
    <source>
        <dbReference type="Proteomes" id="UP000199501"/>
    </source>
</evidence>